<dbReference type="Proteomes" id="UP000030693">
    <property type="component" value="Unassembled WGS sequence"/>
</dbReference>
<name>A0A058Z962_FONAL</name>
<evidence type="ECO:0000313" key="7">
    <source>
        <dbReference type="EMBL" id="KCV70042.1"/>
    </source>
</evidence>
<protein>
    <recommendedName>
        <fullName evidence="6">Amino acid transporter transmembrane domain-containing protein</fullName>
    </recommendedName>
</protein>
<feature type="transmembrane region" description="Helical" evidence="5">
    <location>
        <begin position="423"/>
        <end position="442"/>
    </location>
</feature>
<organism evidence="7">
    <name type="scientific">Fonticula alba</name>
    <name type="common">Slime mold</name>
    <dbReference type="NCBI Taxonomy" id="691883"/>
    <lineage>
        <taxon>Eukaryota</taxon>
        <taxon>Rotosphaerida</taxon>
        <taxon>Fonticulaceae</taxon>
        <taxon>Fonticula</taxon>
    </lineage>
</organism>
<evidence type="ECO:0000259" key="6">
    <source>
        <dbReference type="Pfam" id="PF01490"/>
    </source>
</evidence>
<feature type="transmembrane region" description="Helical" evidence="5">
    <location>
        <begin position="356"/>
        <end position="379"/>
    </location>
</feature>
<reference evidence="7" key="1">
    <citation type="submission" date="2013-04" db="EMBL/GenBank/DDBJ databases">
        <title>The Genome Sequence of Fonticula alba ATCC 38817.</title>
        <authorList>
            <consortium name="The Broad Institute Genomics Platform"/>
            <person name="Russ C."/>
            <person name="Cuomo C."/>
            <person name="Burger G."/>
            <person name="Gray M.W."/>
            <person name="Holland P.W.H."/>
            <person name="King N."/>
            <person name="Lang F.B.F."/>
            <person name="Roger A.J."/>
            <person name="Ruiz-Trillo I."/>
            <person name="Brown M."/>
            <person name="Walker B."/>
            <person name="Young S."/>
            <person name="Zeng Q."/>
            <person name="Gargeya S."/>
            <person name="Fitzgerald M."/>
            <person name="Haas B."/>
            <person name="Abouelleil A."/>
            <person name="Allen A.W."/>
            <person name="Alvarado L."/>
            <person name="Arachchi H.M."/>
            <person name="Berlin A.M."/>
            <person name="Chapman S.B."/>
            <person name="Gainer-Dewar J."/>
            <person name="Goldberg J."/>
            <person name="Griggs A."/>
            <person name="Gujja S."/>
            <person name="Hansen M."/>
            <person name="Howarth C."/>
            <person name="Imamovic A."/>
            <person name="Ireland A."/>
            <person name="Larimer J."/>
            <person name="McCowan C."/>
            <person name="Murphy C."/>
            <person name="Pearson M."/>
            <person name="Poon T.W."/>
            <person name="Priest M."/>
            <person name="Roberts A."/>
            <person name="Saif S."/>
            <person name="Shea T."/>
            <person name="Sisk P."/>
            <person name="Sykes S."/>
            <person name="Wortman J."/>
            <person name="Nusbaum C."/>
            <person name="Birren B."/>
        </authorList>
    </citation>
    <scope>NUCLEOTIDE SEQUENCE [LARGE SCALE GENOMIC DNA]</scope>
    <source>
        <strain evidence="7">ATCC 38817</strain>
    </source>
</reference>
<dbReference type="GeneID" id="20528231"/>
<dbReference type="Pfam" id="PF01490">
    <property type="entry name" value="Aa_trans"/>
    <property type="match status" value="1"/>
</dbReference>
<feature type="domain" description="Amino acid transporter transmembrane" evidence="6">
    <location>
        <begin position="119"/>
        <end position="445"/>
    </location>
</feature>
<feature type="transmembrane region" description="Helical" evidence="5">
    <location>
        <begin position="217"/>
        <end position="239"/>
    </location>
</feature>
<evidence type="ECO:0000256" key="4">
    <source>
        <dbReference type="ARBA" id="ARBA00023136"/>
    </source>
</evidence>
<evidence type="ECO:0000313" key="8">
    <source>
        <dbReference type="Proteomes" id="UP000030693"/>
    </source>
</evidence>
<evidence type="ECO:0000256" key="2">
    <source>
        <dbReference type="ARBA" id="ARBA00022692"/>
    </source>
</evidence>
<feature type="transmembrane region" description="Helical" evidence="5">
    <location>
        <begin position="187"/>
        <end position="205"/>
    </location>
</feature>
<keyword evidence="2 5" id="KW-0812">Transmembrane</keyword>
<keyword evidence="8" id="KW-1185">Reference proteome</keyword>
<feature type="transmembrane region" description="Helical" evidence="5">
    <location>
        <begin position="400"/>
        <end position="417"/>
    </location>
</feature>
<feature type="transmembrane region" description="Helical" evidence="5">
    <location>
        <begin position="259"/>
        <end position="277"/>
    </location>
</feature>
<keyword evidence="4 5" id="KW-0472">Membrane</keyword>
<keyword evidence="3 5" id="KW-1133">Transmembrane helix</keyword>
<dbReference type="AlphaFoldDB" id="A0A058Z962"/>
<feature type="transmembrane region" description="Helical" evidence="5">
    <location>
        <begin position="6"/>
        <end position="32"/>
    </location>
</feature>
<feature type="transmembrane region" description="Helical" evidence="5">
    <location>
        <begin position="478"/>
        <end position="499"/>
    </location>
</feature>
<accession>A0A058Z962</accession>
<gene>
    <name evidence="7" type="ORF">H696_03506</name>
</gene>
<dbReference type="PANTHER" id="PTHR16189">
    <property type="entry name" value="TRANSMEMBRANE PROTEIN 104-RELATED"/>
    <property type="match status" value="1"/>
</dbReference>
<dbReference type="OMA" id="MWVCESV"/>
<feature type="transmembrane region" description="Helical" evidence="5">
    <location>
        <begin position="297"/>
        <end position="323"/>
    </location>
</feature>
<comment type="subcellular location">
    <subcellularLocation>
        <location evidence="1">Membrane</location>
    </subcellularLocation>
</comment>
<dbReference type="GO" id="GO:0016020">
    <property type="term" value="C:membrane"/>
    <property type="evidence" value="ECO:0007669"/>
    <property type="project" value="UniProtKB-SubCell"/>
</dbReference>
<dbReference type="OrthoDB" id="10254929at2759"/>
<feature type="transmembrane region" description="Helical" evidence="5">
    <location>
        <begin position="132"/>
        <end position="152"/>
    </location>
</feature>
<dbReference type="PANTHER" id="PTHR16189:SF2">
    <property type="entry name" value="AMINO ACID TRANSPORTER TRANSMEMBRANE DOMAIN-CONTAINING PROTEIN"/>
    <property type="match status" value="1"/>
</dbReference>
<dbReference type="RefSeq" id="XP_009495648.1">
    <property type="nucleotide sequence ID" value="XM_009497373.1"/>
</dbReference>
<dbReference type="eggNOG" id="KOG3832">
    <property type="taxonomic scope" value="Eukaryota"/>
</dbReference>
<dbReference type="EMBL" id="KB932205">
    <property type="protein sequence ID" value="KCV70042.1"/>
    <property type="molecule type" value="Genomic_DNA"/>
</dbReference>
<evidence type="ECO:0000256" key="3">
    <source>
        <dbReference type="ARBA" id="ARBA00022989"/>
    </source>
</evidence>
<sequence length="505" mass="55290">MPFAFASAGIGLSLVILTLVTIISYVTMVWLIEVLARIECLHAIGAITAEGAPADTVDLEASRSLIINPHDSGLNVVPGDRMQTSTSPPSGTMTPSPESLIASARRFMQITDRKFELNEVTGFFLGKAWQRFFEVAMCLYLFGALWGFASVFGTTFGETIPFIGLSSKTWPCSFYGDPANLPSECMASYQLYVVIFALLVVPLSLKDMSEQTFIQIALCIVRFASFFVMVLWCLSFLFVEPYDPSIPDPGSPPYIAPGLSWFNMGGFGIAFSTCVFAQLTHHSAPGLAQPTKDKSKLAVVFLAALVVTFFFYAILGTTVALYFGPSTQPMVSLNWQFIGGTPAGHSYPWWEYPLRYFILFFPVAVAISAYPLTAITFANTVYAALPAGWTKQQTCPRWRLGTRLFATLPPIACGLIMFELSTIVQFTGLFGVFIAFLFPALLQWRSRRAVRSALGLTDGSSDDMLKTPYTMPYISSDIATYLVGLFGFGSLGLMIALIISPDLFG</sequence>
<evidence type="ECO:0000256" key="5">
    <source>
        <dbReference type="SAM" id="Phobius"/>
    </source>
</evidence>
<dbReference type="InterPro" id="IPR013057">
    <property type="entry name" value="AA_transpt_TM"/>
</dbReference>
<proteinExistence type="predicted"/>
<evidence type="ECO:0000256" key="1">
    <source>
        <dbReference type="ARBA" id="ARBA00004370"/>
    </source>
</evidence>